<dbReference type="VEuPathDB" id="FungiDB:PYU1_G001084"/>
<dbReference type="InParanoid" id="K3W7Z3"/>
<name>K3W7Z3_GLOUD</name>
<sequence length="451" mass="50972">MASESVQAAFGLFDDDSSDDEQVVATTVETLSILPPPAPVATAPQDAASTDEQDVPCLYAPWDDVKPLAVGPIELVTNCRGIGGHRGYIAARDLESGTQVLVEQVYVPWPDDVEQSDPSFFIATLETILSREDYKDIMQHLGHLHPQQLSELPDELLVAGREKYGELLAQLRRDFQHLELSEDALLQNVFAMQCNAFDSGVFLYNAMFNHDCNPNCVKFTPESTANGISEVRVAKKILKGEPLTISYLYPREQSRENRQQNLREQFGFVCICELCQRGDSVLPPPQPSNDTEDGGARVEMKELEKILAAAEELLKDHANVAQVLQIALETLSDALEIVAHDHIVFIRIHKLVADSCDLLLRAKPNQDICEYAILFLRSSYELLELQRAYLNENHMDLARTLNDVSQGIQLLLSYDPNALLEEFSEWKDFRQASFVENQYRQDYRRIKRLYE</sequence>
<evidence type="ECO:0000313" key="3">
    <source>
        <dbReference type="Proteomes" id="UP000019132"/>
    </source>
</evidence>
<dbReference type="Pfam" id="PF00856">
    <property type="entry name" value="SET"/>
    <property type="match status" value="1"/>
</dbReference>
<dbReference type="HOGENOM" id="CLU_578079_0_0_1"/>
<dbReference type="InterPro" id="IPR046341">
    <property type="entry name" value="SET_dom_sf"/>
</dbReference>
<dbReference type="EMBL" id="GL376620">
    <property type="status" value="NOT_ANNOTATED_CDS"/>
    <property type="molecule type" value="Genomic_DNA"/>
</dbReference>
<evidence type="ECO:0000313" key="2">
    <source>
        <dbReference type="EnsemblProtists" id="PYU1_T001084"/>
    </source>
</evidence>
<dbReference type="InterPro" id="IPR050869">
    <property type="entry name" value="H3K4_H4K5_MeTrfase"/>
</dbReference>
<dbReference type="EnsemblProtists" id="PYU1_T001084">
    <property type="protein sequence ID" value="PYU1_T001084"/>
    <property type="gene ID" value="PYU1_G001084"/>
</dbReference>
<dbReference type="PANTHER" id="PTHR12197:SF292">
    <property type="entry name" value="SET DOMAIN-CONTAINING PROTEIN"/>
    <property type="match status" value="1"/>
</dbReference>
<dbReference type="PANTHER" id="PTHR12197">
    <property type="entry name" value="HISTONE-LYSINE N-METHYLTRANSFERASE SMYD"/>
    <property type="match status" value="1"/>
</dbReference>
<evidence type="ECO:0000259" key="1">
    <source>
        <dbReference type="PROSITE" id="PS50280"/>
    </source>
</evidence>
<dbReference type="InterPro" id="IPR001214">
    <property type="entry name" value="SET_dom"/>
</dbReference>
<dbReference type="Gene3D" id="1.25.40.10">
    <property type="entry name" value="Tetratricopeptide repeat domain"/>
    <property type="match status" value="1"/>
</dbReference>
<dbReference type="AlphaFoldDB" id="K3W7Z3"/>
<dbReference type="CDD" id="cd20071">
    <property type="entry name" value="SET_SMYD"/>
    <property type="match status" value="1"/>
</dbReference>
<dbReference type="STRING" id="431595.K3W7Z3"/>
<dbReference type="PROSITE" id="PS50280">
    <property type="entry name" value="SET"/>
    <property type="match status" value="1"/>
</dbReference>
<reference evidence="2" key="3">
    <citation type="submission" date="2015-02" db="UniProtKB">
        <authorList>
            <consortium name="EnsemblProtists"/>
        </authorList>
    </citation>
    <scope>IDENTIFICATION</scope>
    <source>
        <strain evidence="2">DAOM BR144</strain>
    </source>
</reference>
<keyword evidence="3" id="KW-1185">Reference proteome</keyword>
<dbReference type="SUPFAM" id="SSF82199">
    <property type="entry name" value="SET domain"/>
    <property type="match status" value="1"/>
</dbReference>
<proteinExistence type="predicted"/>
<reference evidence="3" key="1">
    <citation type="journal article" date="2010" name="Genome Biol.">
        <title>Genome sequence of the necrotrophic plant pathogen Pythium ultimum reveals original pathogenicity mechanisms and effector repertoire.</title>
        <authorList>
            <person name="Levesque C.A."/>
            <person name="Brouwer H."/>
            <person name="Cano L."/>
            <person name="Hamilton J.P."/>
            <person name="Holt C."/>
            <person name="Huitema E."/>
            <person name="Raffaele S."/>
            <person name="Robideau G.P."/>
            <person name="Thines M."/>
            <person name="Win J."/>
            <person name="Zerillo M.M."/>
            <person name="Beakes G.W."/>
            <person name="Boore J.L."/>
            <person name="Busam D."/>
            <person name="Dumas B."/>
            <person name="Ferriera S."/>
            <person name="Fuerstenberg S.I."/>
            <person name="Gachon C.M."/>
            <person name="Gaulin E."/>
            <person name="Govers F."/>
            <person name="Grenville-Briggs L."/>
            <person name="Horner N."/>
            <person name="Hostetler J."/>
            <person name="Jiang R.H."/>
            <person name="Johnson J."/>
            <person name="Krajaejun T."/>
            <person name="Lin H."/>
            <person name="Meijer H.J."/>
            <person name="Moore B."/>
            <person name="Morris P."/>
            <person name="Phuntmart V."/>
            <person name="Puiu D."/>
            <person name="Shetty J."/>
            <person name="Stajich J.E."/>
            <person name="Tripathy S."/>
            <person name="Wawra S."/>
            <person name="van West P."/>
            <person name="Whitty B.R."/>
            <person name="Coutinho P.M."/>
            <person name="Henrissat B."/>
            <person name="Martin F."/>
            <person name="Thomas P.D."/>
            <person name="Tyler B.M."/>
            <person name="De Vries R.P."/>
            <person name="Kamoun S."/>
            <person name="Yandell M."/>
            <person name="Tisserat N."/>
            <person name="Buell C.R."/>
        </authorList>
    </citation>
    <scope>NUCLEOTIDE SEQUENCE</scope>
    <source>
        <strain evidence="3">DAOM:BR144</strain>
    </source>
</reference>
<feature type="domain" description="SET" evidence="1">
    <location>
        <begin position="71"/>
        <end position="248"/>
    </location>
</feature>
<accession>K3W7Z3</accession>
<dbReference type="eggNOG" id="ENOG502RSFT">
    <property type="taxonomic scope" value="Eukaryota"/>
</dbReference>
<dbReference type="OMA" id="PEWKDFR"/>
<protein>
    <recommendedName>
        <fullName evidence="1">SET domain-containing protein</fullName>
    </recommendedName>
</protein>
<reference evidence="3" key="2">
    <citation type="submission" date="2010-04" db="EMBL/GenBank/DDBJ databases">
        <authorList>
            <person name="Buell R."/>
            <person name="Hamilton J."/>
            <person name="Hostetler J."/>
        </authorList>
    </citation>
    <scope>NUCLEOTIDE SEQUENCE [LARGE SCALE GENOMIC DNA]</scope>
    <source>
        <strain evidence="3">DAOM:BR144</strain>
    </source>
</reference>
<organism evidence="2 3">
    <name type="scientific">Globisporangium ultimum (strain ATCC 200006 / CBS 805.95 / DAOM BR144)</name>
    <name type="common">Pythium ultimum</name>
    <dbReference type="NCBI Taxonomy" id="431595"/>
    <lineage>
        <taxon>Eukaryota</taxon>
        <taxon>Sar</taxon>
        <taxon>Stramenopiles</taxon>
        <taxon>Oomycota</taxon>
        <taxon>Peronosporomycetes</taxon>
        <taxon>Pythiales</taxon>
        <taxon>Pythiaceae</taxon>
        <taxon>Globisporangium</taxon>
    </lineage>
</organism>
<dbReference type="Proteomes" id="UP000019132">
    <property type="component" value="Unassembled WGS sequence"/>
</dbReference>
<dbReference type="Gene3D" id="2.170.270.10">
    <property type="entry name" value="SET domain"/>
    <property type="match status" value="1"/>
</dbReference>
<dbReference type="InterPro" id="IPR011990">
    <property type="entry name" value="TPR-like_helical_dom_sf"/>
</dbReference>